<dbReference type="Proteomes" id="UP001238163">
    <property type="component" value="Unassembled WGS sequence"/>
</dbReference>
<organism evidence="1 2">
    <name type="scientific">Oligosphaera ethanolica</name>
    <dbReference type="NCBI Taxonomy" id="760260"/>
    <lineage>
        <taxon>Bacteria</taxon>
        <taxon>Pseudomonadati</taxon>
        <taxon>Lentisphaerota</taxon>
        <taxon>Oligosphaeria</taxon>
        <taxon>Oligosphaerales</taxon>
        <taxon>Oligosphaeraceae</taxon>
        <taxon>Oligosphaera</taxon>
    </lineage>
</organism>
<comment type="caution">
    <text evidence="1">The sequence shown here is derived from an EMBL/GenBank/DDBJ whole genome shotgun (WGS) entry which is preliminary data.</text>
</comment>
<keyword evidence="2" id="KW-1185">Reference proteome</keyword>
<accession>A0AAE3VHT1</accession>
<keyword evidence="1" id="KW-0418">Kinase</keyword>
<keyword evidence="1" id="KW-0808">Transferase</keyword>
<gene>
    <name evidence="1" type="ORF">J3R75_002665</name>
</gene>
<evidence type="ECO:0000313" key="1">
    <source>
        <dbReference type="EMBL" id="MDQ0290558.1"/>
    </source>
</evidence>
<evidence type="ECO:0000313" key="2">
    <source>
        <dbReference type="Proteomes" id="UP001238163"/>
    </source>
</evidence>
<protein>
    <submittedName>
        <fullName evidence="1">Thymidylate kinase</fullName>
    </submittedName>
</protein>
<proteinExistence type="predicted"/>
<dbReference type="GO" id="GO:0016301">
    <property type="term" value="F:kinase activity"/>
    <property type="evidence" value="ECO:0007669"/>
    <property type="project" value="UniProtKB-KW"/>
</dbReference>
<dbReference type="SUPFAM" id="SSF52540">
    <property type="entry name" value="P-loop containing nucleoside triphosphate hydrolases"/>
    <property type="match status" value="1"/>
</dbReference>
<dbReference type="EMBL" id="JAUSVL010000001">
    <property type="protein sequence ID" value="MDQ0290558.1"/>
    <property type="molecule type" value="Genomic_DNA"/>
</dbReference>
<name>A0AAE3VHT1_9BACT</name>
<dbReference type="Gene3D" id="3.40.50.300">
    <property type="entry name" value="P-loop containing nucleotide triphosphate hydrolases"/>
    <property type="match status" value="1"/>
</dbReference>
<dbReference type="RefSeq" id="WP_307262152.1">
    <property type="nucleotide sequence ID" value="NZ_JAUSVL010000001.1"/>
</dbReference>
<reference evidence="1" key="1">
    <citation type="submission" date="2023-07" db="EMBL/GenBank/DDBJ databases">
        <title>Genomic Encyclopedia of Type Strains, Phase IV (KMG-IV): sequencing the most valuable type-strain genomes for metagenomic binning, comparative biology and taxonomic classification.</title>
        <authorList>
            <person name="Goeker M."/>
        </authorList>
    </citation>
    <scope>NUCLEOTIDE SEQUENCE</scope>
    <source>
        <strain evidence="1">DSM 24202</strain>
    </source>
</reference>
<sequence>MTPFEIVIDGTDCGGKTPLVNTLVARLAAEGVSVAVAAPFREVEVYPLWETDPLCASQRINDVMQGIRKEHADREVLVWDRGWPTVFVSTDLPEARNLCLPYPHLTVLLLNTEQTILDKVAKHGLTGEWLLQPETRRRFIDAYHALAAEPESVPMRVYRADLEGRFELEQIAVDVVACFAFQRKA</sequence>
<dbReference type="InterPro" id="IPR027417">
    <property type="entry name" value="P-loop_NTPase"/>
</dbReference>
<dbReference type="AlphaFoldDB" id="A0AAE3VHT1"/>